<name>F0SP94_RUBBR</name>
<dbReference type="InterPro" id="IPR022655">
    <property type="entry name" value="DUF1553"/>
</dbReference>
<dbReference type="SUPFAM" id="SSF46626">
    <property type="entry name" value="Cytochrome c"/>
    <property type="match status" value="1"/>
</dbReference>
<feature type="domain" description="DUF1549" evidence="2">
    <location>
        <begin position="151"/>
        <end position="356"/>
    </location>
</feature>
<organism evidence="5 6">
    <name type="scientific">Rubinisphaera brasiliensis (strain ATCC 49424 / DSM 5305 / JCM 21570 / IAM 15109 / NBRC 103401 / IFAM 1448)</name>
    <name type="common">Planctomyces brasiliensis</name>
    <dbReference type="NCBI Taxonomy" id="756272"/>
    <lineage>
        <taxon>Bacteria</taxon>
        <taxon>Pseudomonadati</taxon>
        <taxon>Planctomycetota</taxon>
        <taxon>Planctomycetia</taxon>
        <taxon>Planctomycetales</taxon>
        <taxon>Planctomycetaceae</taxon>
        <taxon>Rubinisphaera</taxon>
    </lineage>
</organism>
<dbReference type="EMBL" id="CP002546">
    <property type="protein sequence ID" value="ADY62202.1"/>
    <property type="molecule type" value="Genomic_DNA"/>
</dbReference>
<keyword evidence="1" id="KW-0732">Signal</keyword>
<proteinExistence type="predicted"/>
<dbReference type="Pfam" id="PF07587">
    <property type="entry name" value="PSD1"/>
    <property type="match status" value="1"/>
</dbReference>
<evidence type="ECO:0000313" key="6">
    <source>
        <dbReference type="Proteomes" id="UP000006860"/>
    </source>
</evidence>
<feature type="signal peptide" evidence="1">
    <location>
        <begin position="1"/>
        <end position="25"/>
    </location>
</feature>
<sequence length="1040" mass="117633">MQLFRVVIFCLTISSLFFSVARASAEETVGFGQQVRPLLSDRCFACHGPDKAERHGGFRLDQKASAFGSGDSGEPLIVPGDPEQSELYRRITSEDESLRMPPADGHTHLTADQIELIRRWIAEGASWEEHWSYQPLIRPDVPEVAGVDHAVDAFIQDRLKREQLKPSAAADPATLLRRVTLDLTGLPPTPAELDQFLADPSEAAYSAAVDRLLASARYGEHMARYWLDAARYGDTHGLHLDNYREMWPYRDWVIQAFNENMPFDQFVREQLAGDLLDNPTREQLIATGFNRCNVSTSEGGSIAEEVYVRNNVDRVVTYGTVFLGATFDCTRCHDHKFDPYTQADFYSMFAFFNSIDGPPLDGNREDHAPVLQVPNEEQASRLKELDEQLAELGKQRKAMQPRIDALQQKWEQQLTAEQSSRTDAENWLILTPEAFRSTGGSELKLLDDQSLLASGKNPAQDNYEIIASLPAGTDWQTIRLEGLVHPSLTEGGAGRSSNSNVVLTEVLLEVATAESPDVWQPLEIQAGWADHEQTNGDFKIENAFDGQPQTGWAIEGFKRRENREARFITKQPFGGQEPTQIRITLKHESVYGQHQFGRVRLSAHAGRVIPNTVPVDVLKFVELPADKRDKKQQQRIDDYFLSDVLEDGEFSAWKKEQDEATVARKKLNEEIPTSMIFRETKEPKAAFVLNRGEYDQKGEEVQRQTPAVLHGYRSEWPMNRLGLAEWTVSRENPLTARVTVNRFWQQLFGVGLVKTSEDFGSQGERPSHPKLLDWLAVDFVEHDWNVKRFMKQLVMSNTYRQSSALNEDLLRKDPENRLLARGPRYRLDAEILRDQALFLSGLLVEQQGGPSVKPPQPGGLWEAVGYTNSNTARFKADEGATKVHRRTLYTFIKRTSPPPQMTTFDGPSREFSCVRRERTNTPMQVLLLFNDPQYLDAARSLAERGMQHGGQNPEQIVGWLYRLCSAQAPDEVSLQTLTEGFKRDRELFVANPDRARQLLAACQLTSQDDQELSDQEAAEWAAWTVTANILLSMDVTLNKN</sequence>
<evidence type="ECO:0000259" key="4">
    <source>
        <dbReference type="Pfam" id="PF07635"/>
    </source>
</evidence>
<dbReference type="HOGENOM" id="CLU_005632_1_0_0"/>
<evidence type="ECO:0000256" key="1">
    <source>
        <dbReference type="SAM" id="SignalP"/>
    </source>
</evidence>
<dbReference type="RefSeq" id="WP_013630906.1">
    <property type="nucleotide sequence ID" value="NC_015174.1"/>
</dbReference>
<dbReference type="GO" id="GO:0020037">
    <property type="term" value="F:heme binding"/>
    <property type="evidence" value="ECO:0007669"/>
    <property type="project" value="InterPro"/>
</dbReference>
<reference evidence="6" key="1">
    <citation type="submission" date="2011-02" db="EMBL/GenBank/DDBJ databases">
        <title>The complete genome of Planctomyces brasiliensis DSM 5305.</title>
        <authorList>
            <person name="Lucas S."/>
            <person name="Copeland A."/>
            <person name="Lapidus A."/>
            <person name="Bruce D."/>
            <person name="Goodwin L."/>
            <person name="Pitluck S."/>
            <person name="Kyrpides N."/>
            <person name="Mavromatis K."/>
            <person name="Pagani I."/>
            <person name="Ivanova N."/>
            <person name="Ovchinnikova G."/>
            <person name="Lu M."/>
            <person name="Detter J.C."/>
            <person name="Han C."/>
            <person name="Land M."/>
            <person name="Hauser L."/>
            <person name="Markowitz V."/>
            <person name="Cheng J.-F."/>
            <person name="Hugenholtz P."/>
            <person name="Woyke T."/>
            <person name="Wu D."/>
            <person name="Tindall B."/>
            <person name="Pomrenke H.G."/>
            <person name="Brambilla E."/>
            <person name="Klenk H.-P."/>
            <person name="Eisen J.A."/>
        </authorList>
    </citation>
    <scope>NUCLEOTIDE SEQUENCE [LARGE SCALE GENOMIC DNA]</scope>
    <source>
        <strain evidence="6">ATCC 49424 / DSM 5305 / JCM 21570 / NBRC 103401 / IFAM 1448</strain>
    </source>
</reference>
<dbReference type="STRING" id="756272.Plabr_4631"/>
<dbReference type="PANTHER" id="PTHR35889">
    <property type="entry name" value="CYCLOINULO-OLIGOSACCHARIDE FRUCTANOTRANSFERASE-RELATED"/>
    <property type="match status" value="1"/>
</dbReference>
<dbReference type="KEGG" id="pbs:Plabr_4631"/>
<dbReference type="Pfam" id="PF07583">
    <property type="entry name" value="PSCyt2"/>
    <property type="match status" value="1"/>
</dbReference>
<dbReference type="Proteomes" id="UP000006860">
    <property type="component" value="Chromosome"/>
</dbReference>
<dbReference type="InterPro" id="IPR036909">
    <property type="entry name" value="Cyt_c-like_dom_sf"/>
</dbReference>
<evidence type="ECO:0000313" key="5">
    <source>
        <dbReference type="EMBL" id="ADY62202.1"/>
    </source>
</evidence>
<dbReference type="Pfam" id="PF07635">
    <property type="entry name" value="PSCyt1"/>
    <property type="match status" value="1"/>
</dbReference>
<evidence type="ECO:0000259" key="3">
    <source>
        <dbReference type="Pfam" id="PF07587"/>
    </source>
</evidence>
<feature type="domain" description="DUF1553" evidence="3">
    <location>
        <begin position="719"/>
        <end position="978"/>
    </location>
</feature>
<feature type="chain" id="PRO_5003260764" description="Cytochrome c domain-containing protein" evidence="1">
    <location>
        <begin position="26"/>
        <end position="1040"/>
    </location>
</feature>
<dbReference type="eggNOG" id="COG2010">
    <property type="taxonomic scope" value="Bacteria"/>
</dbReference>
<dbReference type="GO" id="GO:0009055">
    <property type="term" value="F:electron transfer activity"/>
    <property type="evidence" value="ECO:0007669"/>
    <property type="project" value="InterPro"/>
</dbReference>
<keyword evidence="6" id="KW-1185">Reference proteome</keyword>
<feature type="domain" description="Cytochrome C Planctomycete-type" evidence="4">
    <location>
        <begin position="43"/>
        <end position="104"/>
    </location>
</feature>
<gene>
    <name evidence="5" type="ordered locus">Plabr_4631</name>
</gene>
<accession>F0SP94</accession>
<dbReference type="InterPro" id="IPR011444">
    <property type="entry name" value="DUF1549"/>
</dbReference>
<dbReference type="InterPro" id="IPR011429">
    <property type="entry name" value="Cyt_c_Planctomycete-type"/>
</dbReference>
<dbReference type="PANTHER" id="PTHR35889:SF3">
    <property type="entry name" value="F-BOX DOMAIN-CONTAINING PROTEIN"/>
    <property type="match status" value="1"/>
</dbReference>
<protein>
    <recommendedName>
        <fullName evidence="7">Cytochrome c domain-containing protein</fullName>
    </recommendedName>
</protein>
<evidence type="ECO:0000259" key="2">
    <source>
        <dbReference type="Pfam" id="PF07583"/>
    </source>
</evidence>
<evidence type="ECO:0008006" key="7">
    <source>
        <dbReference type="Google" id="ProtNLM"/>
    </source>
</evidence>
<dbReference type="AlphaFoldDB" id="F0SP94"/>